<keyword evidence="2" id="KW-1133">Transmembrane helix</keyword>
<keyword evidence="4" id="KW-1185">Reference proteome</keyword>
<sequence length="130" mass="16336">MNYEFVSFIYLIMCWRRIIRSWGHNRWIHWRREHNWWIHWRWNMLRWRWRWRWRWIFRVTAMAFAELRRELIRTSRSGMKESSNQKKKETRGEGGRSHGHGLGFRGMLCMGMIVFGCHLFTGLNWYVGTE</sequence>
<dbReference type="EMBL" id="FN594972">
    <property type="protein sequence ID" value="CBI18463.3"/>
    <property type="molecule type" value="Genomic_DNA"/>
</dbReference>
<dbReference type="InParanoid" id="D7SS31"/>
<dbReference type="Proteomes" id="UP000009183">
    <property type="component" value="Chromosome 9"/>
</dbReference>
<accession>D7SS31</accession>
<dbReference type="AlphaFoldDB" id="D7SS31"/>
<evidence type="ECO:0000313" key="4">
    <source>
        <dbReference type="Proteomes" id="UP000009183"/>
    </source>
</evidence>
<keyword evidence="2" id="KW-0812">Transmembrane</keyword>
<proteinExistence type="predicted"/>
<dbReference type="HOGENOM" id="CLU_1941929_0_0_1"/>
<evidence type="ECO:0000256" key="1">
    <source>
        <dbReference type="SAM" id="MobiDB-lite"/>
    </source>
</evidence>
<keyword evidence="2" id="KW-0472">Membrane</keyword>
<reference evidence="4" key="1">
    <citation type="journal article" date="2007" name="Nature">
        <title>The grapevine genome sequence suggests ancestral hexaploidization in major angiosperm phyla.</title>
        <authorList>
            <consortium name="The French-Italian Public Consortium for Grapevine Genome Characterization."/>
            <person name="Jaillon O."/>
            <person name="Aury J.-M."/>
            <person name="Noel B."/>
            <person name="Policriti A."/>
            <person name="Clepet C."/>
            <person name="Casagrande A."/>
            <person name="Choisne N."/>
            <person name="Aubourg S."/>
            <person name="Vitulo N."/>
            <person name="Jubin C."/>
            <person name="Vezzi A."/>
            <person name="Legeai F."/>
            <person name="Hugueney P."/>
            <person name="Dasilva C."/>
            <person name="Horner D."/>
            <person name="Mica E."/>
            <person name="Jublot D."/>
            <person name="Poulain J."/>
            <person name="Bruyere C."/>
            <person name="Billault A."/>
            <person name="Segurens B."/>
            <person name="Gouyvenoux M."/>
            <person name="Ugarte E."/>
            <person name="Cattonaro F."/>
            <person name="Anthouard V."/>
            <person name="Vico V."/>
            <person name="Del Fabbro C."/>
            <person name="Alaux M."/>
            <person name="Di Gaspero G."/>
            <person name="Dumas V."/>
            <person name="Felice N."/>
            <person name="Paillard S."/>
            <person name="Juman I."/>
            <person name="Moroldo M."/>
            <person name="Scalabrin S."/>
            <person name="Canaguier A."/>
            <person name="Le Clainche I."/>
            <person name="Malacrida G."/>
            <person name="Durand E."/>
            <person name="Pesole G."/>
            <person name="Laucou V."/>
            <person name="Chatelet P."/>
            <person name="Merdinoglu D."/>
            <person name="Delledonne M."/>
            <person name="Pezzotti M."/>
            <person name="Lecharny A."/>
            <person name="Scarpelli C."/>
            <person name="Artiguenave F."/>
            <person name="Pe M.E."/>
            <person name="Valle G."/>
            <person name="Morgante M."/>
            <person name="Caboche M."/>
            <person name="Adam-Blondon A.-F."/>
            <person name="Weissenbach J."/>
            <person name="Quetier F."/>
            <person name="Wincker P."/>
        </authorList>
    </citation>
    <scope>NUCLEOTIDE SEQUENCE [LARGE SCALE GENOMIC DNA]</scope>
    <source>
        <strain evidence="4">cv. Pinot noir / PN40024</strain>
    </source>
</reference>
<name>D7SS31_VITVI</name>
<evidence type="ECO:0000313" key="3">
    <source>
        <dbReference type="EMBL" id="CBI18463.3"/>
    </source>
</evidence>
<feature type="transmembrane region" description="Helical" evidence="2">
    <location>
        <begin position="106"/>
        <end position="127"/>
    </location>
</feature>
<protein>
    <submittedName>
        <fullName evidence="3">Uncharacterized protein</fullName>
    </submittedName>
</protein>
<gene>
    <name evidence="3" type="ordered locus">VIT_09s0054g00490</name>
</gene>
<dbReference type="PaxDb" id="29760-VIT_09s0054g00490.t01"/>
<evidence type="ECO:0000256" key="2">
    <source>
        <dbReference type="SAM" id="Phobius"/>
    </source>
</evidence>
<feature type="region of interest" description="Disordered" evidence="1">
    <location>
        <begin position="78"/>
        <end position="98"/>
    </location>
</feature>
<organism evidence="3 4">
    <name type="scientific">Vitis vinifera</name>
    <name type="common">Grape</name>
    <dbReference type="NCBI Taxonomy" id="29760"/>
    <lineage>
        <taxon>Eukaryota</taxon>
        <taxon>Viridiplantae</taxon>
        <taxon>Streptophyta</taxon>
        <taxon>Embryophyta</taxon>
        <taxon>Tracheophyta</taxon>
        <taxon>Spermatophyta</taxon>
        <taxon>Magnoliopsida</taxon>
        <taxon>eudicotyledons</taxon>
        <taxon>Gunneridae</taxon>
        <taxon>Pentapetalae</taxon>
        <taxon>rosids</taxon>
        <taxon>Vitales</taxon>
        <taxon>Vitaceae</taxon>
        <taxon>Viteae</taxon>
        <taxon>Vitis</taxon>
    </lineage>
</organism>
<feature type="compositionally biased region" description="Basic and acidic residues" evidence="1">
    <location>
        <begin position="83"/>
        <end position="96"/>
    </location>
</feature>